<sequence>MVMALKKLICKNVELTCYVYKKSKFLLMKRKFEQLKNKGTEIKDGLEIFLKFINFSNKGQSSYYNEGYL</sequence>
<protein>
    <submittedName>
        <fullName evidence="1">Uncharacterized protein</fullName>
    </submittedName>
</protein>
<dbReference type="HOGENOM" id="CLU_2777247_0_0_1"/>
<name>U9SRP2_RHIID</name>
<gene>
    <name evidence="1" type="ORF">GLOINDRAFT_339562</name>
</gene>
<proteinExistence type="predicted"/>
<dbReference type="AlphaFoldDB" id="U9SRP2"/>
<accession>U9SRP2</accession>
<organism evidence="1">
    <name type="scientific">Rhizophagus irregularis (strain DAOM 181602 / DAOM 197198 / MUCL 43194)</name>
    <name type="common">Arbuscular mycorrhizal fungus</name>
    <name type="synonym">Glomus intraradices</name>
    <dbReference type="NCBI Taxonomy" id="747089"/>
    <lineage>
        <taxon>Eukaryota</taxon>
        <taxon>Fungi</taxon>
        <taxon>Fungi incertae sedis</taxon>
        <taxon>Mucoromycota</taxon>
        <taxon>Glomeromycotina</taxon>
        <taxon>Glomeromycetes</taxon>
        <taxon>Glomerales</taxon>
        <taxon>Glomeraceae</taxon>
        <taxon>Rhizophagus</taxon>
    </lineage>
</organism>
<dbReference type="EMBL" id="KI298660">
    <property type="protein sequence ID" value="ERZ98559.1"/>
    <property type="molecule type" value="Genomic_DNA"/>
</dbReference>
<reference evidence="1" key="1">
    <citation type="submission" date="2013-07" db="EMBL/GenBank/DDBJ databases">
        <title>The genome of an arbuscular mycorrhizal fungus provides insights into the evolution of the oldest plant symbiosis.</title>
        <authorList>
            <consortium name="DOE Joint Genome Institute"/>
            <person name="Tisserant E."/>
            <person name="Malbreil M."/>
            <person name="Kuo A."/>
            <person name="Kohler A."/>
            <person name="Symeonidi A."/>
            <person name="Balestrini R."/>
            <person name="Charron P."/>
            <person name="Duensing N."/>
            <person name="Frei-dit-Frey N."/>
            <person name="Gianinazzi-Pearson V."/>
            <person name="Gilbert B."/>
            <person name="Handa Y."/>
            <person name="Hijri M."/>
            <person name="Kaul R."/>
            <person name="Kawaguchi M."/>
            <person name="Krajinski F."/>
            <person name="Lammers P."/>
            <person name="Lapierre D."/>
            <person name="Masclaux F.G."/>
            <person name="Murat C."/>
            <person name="Morin E."/>
            <person name="Ndikumana S."/>
            <person name="Pagni M."/>
            <person name="Petitpierre D."/>
            <person name="Requena N."/>
            <person name="Rosikiewicz P."/>
            <person name="Riley R."/>
            <person name="Saito K."/>
            <person name="San Clemente H."/>
            <person name="Shapiro H."/>
            <person name="van Tuinen D."/>
            <person name="Becard G."/>
            <person name="Bonfante P."/>
            <person name="Paszkowski U."/>
            <person name="Shachar-Hill Y."/>
            <person name="Young J.P."/>
            <person name="Sanders I.R."/>
            <person name="Henrissat B."/>
            <person name="Rensing S.A."/>
            <person name="Grigoriev I.V."/>
            <person name="Corradi N."/>
            <person name="Roux C."/>
            <person name="Martin F."/>
        </authorList>
    </citation>
    <scope>NUCLEOTIDE SEQUENCE</scope>
    <source>
        <strain evidence="1">DAOM 197198</strain>
    </source>
</reference>
<evidence type="ECO:0000313" key="1">
    <source>
        <dbReference type="EMBL" id="ERZ98559.1"/>
    </source>
</evidence>